<dbReference type="EMBL" id="QHCT01000005">
    <property type="protein sequence ID" value="RHX87372.1"/>
    <property type="molecule type" value="Genomic_DNA"/>
</dbReference>
<sequence>MANLRQFSLRFQEFKTFRKISRLEFKETHAQRKNRRNRQNSVRPDLLEKFGKQKRKEVRNSASSLNPWGRKLNDRNVMEKRFFLSMGGKRLPIKRRISQEKIYFPIRKEAKTPISKPRSSRSDGILRLSF</sequence>
<protein>
    <submittedName>
        <fullName evidence="2">Uncharacterized protein</fullName>
    </submittedName>
</protein>
<evidence type="ECO:0000313" key="2">
    <source>
        <dbReference type="EMBL" id="RHX87372.1"/>
    </source>
</evidence>
<evidence type="ECO:0000256" key="1">
    <source>
        <dbReference type="SAM" id="MobiDB-lite"/>
    </source>
</evidence>
<feature type="region of interest" description="Disordered" evidence="1">
    <location>
        <begin position="108"/>
        <end position="130"/>
    </location>
</feature>
<feature type="region of interest" description="Disordered" evidence="1">
    <location>
        <begin position="28"/>
        <end position="47"/>
    </location>
</feature>
<proteinExistence type="predicted"/>
<name>A0A396YVW3_9LEPT</name>
<accession>A0A396YVW3</accession>
<gene>
    <name evidence="2" type="ORF">DLM75_17930</name>
</gene>
<evidence type="ECO:0000313" key="3">
    <source>
        <dbReference type="Proteomes" id="UP000265798"/>
    </source>
</evidence>
<dbReference type="AlphaFoldDB" id="A0A396YVW3"/>
<dbReference type="Proteomes" id="UP000265798">
    <property type="component" value="Unassembled WGS sequence"/>
</dbReference>
<organism evidence="2 3">
    <name type="scientific">Leptospira stimsonii</name>
    <dbReference type="NCBI Taxonomy" id="2202203"/>
    <lineage>
        <taxon>Bacteria</taxon>
        <taxon>Pseudomonadati</taxon>
        <taxon>Spirochaetota</taxon>
        <taxon>Spirochaetia</taxon>
        <taxon>Leptospirales</taxon>
        <taxon>Leptospiraceae</taxon>
        <taxon>Leptospira</taxon>
    </lineage>
</organism>
<reference evidence="3" key="1">
    <citation type="submission" date="2018-05" db="EMBL/GenBank/DDBJ databases">
        <title>Leptospira yasudae sp. nov. and Leptospira stimsonii sp. nov., two pathogenic species of the genus Leptospira isolated from environmental sources.</title>
        <authorList>
            <person name="Casanovas-Massana A."/>
            <person name="Hamond C."/>
            <person name="Santos L.A."/>
            <person name="Hacker K.P."/>
            <person name="Balassiano I."/>
            <person name="Medeiros M.A."/>
            <person name="Reis M.G."/>
            <person name="Ko A.I."/>
            <person name="Wunder E.A."/>
        </authorList>
    </citation>
    <scope>NUCLEOTIDE SEQUENCE [LARGE SCALE GENOMIC DNA]</scope>
    <source>
        <strain evidence="3">Yale</strain>
    </source>
</reference>
<comment type="caution">
    <text evidence="2">The sequence shown here is derived from an EMBL/GenBank/DDBJ whole genome shotgun (WGS) entry which is preliminary data.</text>
</comment>